<reference evidence="2" key="1">
    <citation type="journal article" date="2019" name="Int. J. Syst. Evol. Microbiol.">
        <title>The Global Catalogue of Microorganisms (GCM) 10K type strain sequencing project: providing services to taxonomists for standard genome sequencing and annotation.</title>
        <authorList>
            <consortium name="The Broad Institute Genomics Platform"/>
            <consortium name="The Broad Institute Genome Sequencing Center for Infectious Disease"/>
            <person name="Wu L."/>
            <person name="Ma J."/>
        </authorList>
    </citation>
    <scope>NUCLEOTIDE SEQUENCE [LARGE SCALE GENOMIC DNA]</scope>
    <source>
        <strain evidence="2">CCUG 62974</strain>
    </source>
</reference>
<organism evidence="1 2">
    <name type="scientific">Streptosporangium algeriense</name>
    <dbReference type="NCBI Taxonomy" id="1682748"/>
    <lineage>
        <taxon>Bacteria</taxon>
        <taxon>Bacillati</taxon>
        <taxon>Actinomycetota</taxon>
        <taxon>Actinomycetes</taxon>
        <taxon>Streptosporangiales</taxon>
        <taxon>Streptosporangiaceae</taxon>
        <taxon>Streptosporangium</taxon>
    </lineage>
</organism>
<dbReference type="GO" id="GO:0016787">
    <property type="term" value="F:hydrolase activity"/>
    <property type="evidence" value="ECO:0007669"/>
    <property type="project" value="UniProtKB-KW"/>
</dbReference>
<sequence>PAVFAVAEHDGSGFLDQSARFQQDWGAGSELLVVPGVNHYDIVLELTRPGSALSRALLGLFTPL</sequence>
<accession>A0ABW3E9C3</accession>
<name>A0ABW3E9C3_9ACTN</name>
<dbReference type="EMBL" id="JBHTHX010003238">
    <property type="protein sequence ID" value="MFD0891503.1"/>
    <property type="molecule type" value="Genomic_DNA"/>
</dbReference>
<gene>
    <name evidence="1" type="ORF">ACFQ08_43725</name>
</gene>
<keyword evidence="2" id="KW-1185">Reference proteome</keyword>
<comment type="caution">
    <text evidence="1">The sequence shown here is derived from an EMBL/GenBank/DDBJ whole genome shotgun (WGS) entry which is preliminary data.</text>
</comment>
<evidence type="ECO:0000313" key="2">
    <source>
        <dbReference type="Proteomes" id="UP001597024"/>
    </source>
</evidence>
<keyword evidence="1" id="KW-0378">Hydrolase</keyword>
<evidence type="ECO:0000313" key="1">
    <source>
        <dbReference type="EMBL" id="MFD0891503.1"/>
    </source>
</evidence>
<dbReference type="Proteomes" id="UP001597024">
    <property type="component" value="Unassembled WGS sequence"/>
</dbReference>
<feature type="non-terminal residue" evidence="1">
    <location>
        <position position="1"/>
    </location>
</feature>
<proteinExistence type="predicted"/>
<protein>
    <submittedName>
        <fullName evidence="1">Alpha/beta hydrolase</fullName>
    </submittedName>
</protein>